<feature type="transmembrane region" description="Helical" evidence="1">
    <location>
        <begin position="571"/>
        <end position="596"/>
    </location>
</feature>
<keyword evidence="1" id="KW-1133">Transmembrane helix</keyword>
<dbReference type="AlphaFoldDB" id="A0A9D1EZX0"/>
<accession>A0A9D1EZX0</accession>
<reference evidence="2" key="2">
    <citation type="journal article" date="2021" name="PeerJ">
        <title>Extensive microbial diversity within the chicken gut microbiome revealed by metagenomics and culture.</title>
        <authorList>
            <person name="Gilroy R."/>
            <person name="Ravi A."/>
            <person name="Getino M."/>
            <person name="Pursley I."/>
            <person name="Horton D.L."/>
            <person name="Alikhan N.F."/>
            <person name="Baker D."/>
            <person name="Gharbi K."/>
            <person name="Hall N."/>
            <person name="Watson M."/>
            <person name="Adriaenssens E.M."/>
            <person name="Foster-Nyarko E."/>
            <person name="Jarju S."/>
            <person name="Secka A."/>
            <person name="Antonio M."/>
            <person name="Oren A."/>
            <person name="Chaudhuri R.R."/>
            <person name="La Ragione R."/>
            <person name="Hildebrand F."/>
            <person name="Pallen M.J."/>
        </authorList>
    </citation>
    <scope>NUCLEOTIDE SEQUENCE</scope>
    <source>
        <strain evidence="2">6276</strain>
    </source>
</reference>
<name>A0A9D1EZX0_9BACT</name>
<dbReference type="EMBL" id="DVIU01000161">
    <property type="protein sequence ID" value="HIS36585.1"/>
    <property type="molecule type" value="Genomic_DNA"/>
</dbReference>
<comment type="caution">
    <text evidence="2">The sequence shown here is derived from an EMBL/GenBank/DDBJ whole genome shotgun (WGS) entry which is preliminary data.</text>
</comment>
<protein>
    <submittedName>
        <fullName evidence="2">Uncharacterized protein</fullName>
    </submittedName>
</protein>
<reference evidence="2" key="1">
    <citation type="submission" date="2020-10" db="EMBL/GenBank/DDBJ databases">
        <authorList>
            <person name="Gilroy R."/>
        </authorList>
    </citation>
    <scope>NUCLEOTIDE SEQUENCE</scope>
    <source>
        <strain evidence="2">6276</strain>
    </source>
</reference>
<evidence type="ECO:0000313" key="2">
    <source>
        <dbReference type="EMBL" id="HIS36585.1"/>
    </source>
</evidence>
<organism evidence="2 3">
    <name type="scientific">Candidatus Scatousia excrementigallinarum</name>
    <dbReference type="NCBI Taxonomy" id="2840935"/>
    <lineage>
        <taxon>Bacteria</taxon>
        <taxon>Candidatus Scatousia</taxon>
    </lineage>
</organism>
<proteinExistence type="predicted"/>
<sequence length="658" mass="76984">MNKTVKNYYILKSKWLPQDTISTFMPFVINLIRSEKIESCTIEELSEQFKHKYGYRLEMFILRPILNNMKQNGYVDIKHEQWIFHKDTMPNVDLDSEANTFDEKYNKLINGFVDFCNAPDEINYNTADKIITDFIDDNNFDTKVYTGRGTLYDESDTYRYFLSGYIQQLKEQNDSLFNFIVSLCESTLIKSYMFNEGLKSSAFINKTLYIDTPIIFRLLGYYGDFYEQEYKFLIQSLIEKNCKIYIFKRNYDEVLKVLRTAEKYVESVQYDMARSSDVCNYFRSQNMRAEDVAEEIELLNSHLTKLGIELFNADVDWDDKLFVESYDNIRNGIIQEYCSSSKDKRYLPETAINIDTDSTMHIYSLRKNNNIIKLSDAPCFYISSNFGFVNAIRKYNNEHYKETISPVISDAFIGMIISGENSQKAQQVATNKVLSFCYSAYKPTRAMLSKFVELVEHEKEASRITENDYIAIRNHTMVNDFLVQSTQNNIEELSQNTVYEVLKLIKANHVFDAQKSFDRQTQERENLYKSEIASLTKRKDEEIEKLQNENYSLRLQQAQKQFKVYKLKIKIGFGIILSLIAALLLAGTISQIVLVCLDKISKFAIISTIITGLGSLLTIVFEIISYKTDFDRWFVKKLFDKRKPKICQINNISIEDIE</sequence>
<evidence type="ECO:0000313" key="3">
    <source>
        <dbReference type="Proteomes" id="UP000823928"/>
    </source>
</evidence>
<feature type="transmembrane region" description="Helical" evidence="1">
    <location>
        <begin position="603"/>
        <end position="624"/>
    </location>
</feature>
<gene>
    <name evidence="2" type="ORF">IAC10_08150</name>
</gene>
<keyword evidence="1" id="KW-0472">Membrane</keyword>
<evidence type="ECO:0000256" key="1">
    <source>
        <dbReference type="SAM" id="Phobius"/>
    </source>
</evidence>
<keyword evidence="1" id="KW-0812">Transmembrane</keyword>
<dbReference type="Proteomes" id="UP000823928">
    <property type="component" value="Unassembled WGS sequence"/>
</dbReference>